<proteinExistence type="predicted"/>
<organism evidence="2 3">
    <name type="scientific">Brevundimonas phage vB_BpoS-Gurke</name>
    <dbReference type="NCBI Taxonomy" id="2948599"/>
    <lineage>
        <taxon>Viruses</taxon>
        <taxon>Duplodnaviria</taxon>
        <taxon>Heunggongvirae</taxon>
        <taxon>Uroviricota</taxon>
        <taxon>Caudoviricetes</taxon>
        <taxon>Jeanschmidtviridae</taxon>
        <taxon>Kikimoravirus</taxon>
        <taxon>Kikimoravirus gurke</taxon>
    </lineage>
</organism>
<dbReference type="EMBL" id="ON529850">
    <property type="protein sequence ID" value="UTC28195.1"/>
    <property type="molecule type" value="Genomic_DNA"/>
</dbReference>
<sequence>MFFEPAKVLELMRQAAFIALYGTDEECSGKAYPQGPRTIVPDDWKPGDPAPETIERGEPYPPPPPGWPFPERN</sequence>
<evidence type="ECO:0000313" key="2">
    <source>
        <dbReference type="EMBL" id="UTC28195.1"/>
    </source>
</evidence>
<protein>
    <submittedName>
        <fullName evidence="2">Uncharacterized protein</fullName>
    </submittedName>
</protein>
<accession>A0A9E7N3I0</accession>
<name>A0A9E7N3I0_9CAUD</name>
<evidence type="ECO:0000313" key="3">
    <source>
        <dbReference type="Proteomes" id="UP001055634"/>
    </source>
</evidence>
<reference evidence="2" key="1">
    <citation type="submission" date="2022-04" db="EMBL/GenBank/DDBJ databases">
        <authorList>
            <person name="Friedrich I."/>
            <person name="Schneider D."/>
            <person name="Poehlein A."/>
            <person name="Hertel R."/>
            <person name="Daniel R."/>
        </authorList>
    </citation>
    <scope>NUCLEOTIDE SEQUENCE</scope>
</reference>
<dbReference type="Proteomes" id="UP001055634">
    <property type="component" value="Segment"/>
</dbReference>
<feature type="compositionally biased region" description="Pro residues" evidence="1">
    <location>
        <begin position="59"/>
        <end position="73"/>
    </location>
</feature>
<feature type="region of interest" description="Disordered" evidence="1">
    <location>
        <begin position="32"/>
        <end position="73"/>
    </location>
</feature>
<evidence type="ECO:0000256" key="1">
    <source>
        <dbReference type="SAM" id="MobiDB-lite"/>
    </source>
</evidence>
<keyword evidence="3" id="KW-1185">Reference proteome</keyword>
<gene>
    <name evidence="2" type="ORF">GURKE_01640</name>
</gene>